<proteinExistence type="predicted"/>
<dbReference type="AlphaFoldDB" id="A0A6C0LRI0"/>
<protein>
    <submittedName>
        <fullName evidence="1">Uncharacterized protein</fullName>
    </submittedName>
</protein>
<evidence type="ECO:0000313" key="1">
    <source>
        <dbReference type="EMBL" id="QHU31862.1"/>
    </source>
</evidence>
<dbReference type="EMBL" id="MN740533">
    <property type="protein sequence ID" value="QHU31862.1"/>
    <property type="molecule type" value="Genomic_DNA"/>
</dbReference>
<name>A0A6C0LRI0_9ZZZZ</name>
<organism evidence="1">
    <name type="scientific">viral metagenome</name>
    <dbReference type="NCBI Taxonomy" id="1070528"/>
    <lineage>
        <taxon>unclassified sequences</taxon>
        <taxon>metagenomes</taxon>
        <taxon>organismal metagenomes</taxon>
    </lineage>
</organism>
<sequence>MFFNWFSQPPKKYVNLTLQPDNSGMKYAGFKDGTALKLVGKEGETIGDFMRRFNTYRGPEEQIQVLYTAGGQVLPFMTVVRQDMTAVVSWV</sequence>
<reference evidence="1" key="1">
    <citation type="journal article" date="2020" name="Nature">
        <title>Giant virus diversity and host interactions through global metagenomics.</title>
        <authorList>
            <person name="Schulz F."/>
            <person name="Roux S."/>
            <person name="Paez-Espino D."/>
            <person name="Jungbluth S."/>
            <person name="Walsh D.A."/>
            <person name="Denef V.J."/>
            <person name="McMahon K.D."/>
            <person name="Konstantinidis K.T."/>
            <person name="Eloe-Fadrosh E.A."/>
            <person name="Kyrpides N.C."/>
            <person name="Woyke T."/>
        </authorList>
    </citation>
    <scope>NUCLEOTIDE SEQUENCE</scope>
    <source>
        <strain evidence="1">GVMAG-M-3300027963-41</strain>
    </source>
</reference>
<accession>A0A6C0LRI0</accession>